<dbReference type="CDD" id="cd09116">
    <property type="entry name" value="PLDc_Nuc_like"/>
    <property type="match status" value="1"/>
</dbReference>
<evidence type="ECO:0000313" key="9">
    <source>
        <dbReference type="Proteomes" id="UP000255508"/>
    </source>
</evidence>
<dbReference type="GO" id="GO:0004630">
    <property type="term" value="F:phospholipase D activity"/>
    <property type="evidence" value="ECO:0007669"/>
    <property type="project" value="UniProtKB-EC"/>
</dbReference>
<feature type="domain" description="PLD phosphodiesterase" evidence="7">
    <location>
        <begin position="111"/>
        <end position="138"/>
    </location>
</feature>
<evidence type="ECO:0000256" key="5">
    <source>
        <dbReference type="ARBA" id="ARBA00022963"/>
    </source>
</evidence>
<comment type="similarity">
    <text evidence="2">Belongs to the phospholipase D family.</text>
</comment>
<keyword evidence="5" id="KW-0442">Lipid degradation</keyword>
<dbReference type="PANTHER" id="PTHR43856">
    <property type="entry name" value="CARDIOLIPIN HYDROLASE"/>
    <property type="match status" value="1"/>
</dbReference>
<dbReference type="PANTHER" id="PTHR43856:SF1">
    <property type="entry name" value="MITOCHONDRIAL CARDIOLIPIN HYDROLASE"/>
    <property type="match status" value="1"/>
</dbReference>
<dbReference type="GO" id="GO:0006793">
    <property type="term" value="P:phosphorus metabolic process"/>
    <property type="evidence" value="ECO:0007669"/>
    <property type="project" value="UniProtKB-ARBA"/>
</dbReference>
<evidence type="ECO:0000256" key="3">
    <source>
        <dbReference type="ARBA" id="ARBA00012027"/>
    </source>
</evidence>
<keyword evidence="4" id="KW-0378">Hydrolase</keyword>
<evidence type="ECO:0000313" key="8">
    <source>
        <dbReference type="EMBL" id="RDH85592.1"/>
    </source>
</evidence>
<dbReference type="EC" id="3.1.4.4" evidence="3"/>
<keyword evidence="6" id="KW-0443">Lipid metabolism</keyword>
<dbReference type="GO" id="GO:0016891">
    <property type="term" value="F:RNA endonuclease activity producing 5'-phosphomonoesters, hydrolytic mechanism"/>
    <property type="evidence" value="ECO:0007669"/>
    <property type="project" value="TreeGrafter"/>
</dbReference>
<proteinExistence type="inferred from homology"/>
<dbReference type="InterPro" id="IPR001736">
    <property type="entry name" value="PLipase_D/transphosphatidylase"/>
</dbReference>
<dbReference type="SMART" id="SM00155">
    <property type="entry name" value="PLDc"/>
    <property type="match status" value="2"/>
</dbReference>
<name>A0A370DL13_9GAMM</name>
<dbReference type="Pfam" id="PF13091">
    <property type="entry name" value="PLDc_2"/>
    <property type="match status" value="2"/>
</dbReference>
<feature type="domain" description="PLD phosphodiesterase" evidence="7">
    <location>
        <begin position="282"/>
        <end position="309"/>
    </location>
</feature>
<reference evidence="8 9" key="1">
    <citation type="journal article" date="2018" name="ISME J.">
        <title>Endosymbiont genomes yield clues of tubeworm success.</title>
        <authorList>
            <person name="Li Y."/>
            <person name="Liles M.R."/>
            <person name="Halanych K.M."/>
        </authorList>
    </citation>
    <scope>NUCLEOTIDE SEQUENCE [LARGE SCALE GENOMIC DNA]</scope>
    <source>
        <strain evidence="8">A1422</strain>
    </source>
</reference>
<dbReference type="EMBL" id="QFXD01000299">
    <property type="protein sequence ID" value="RDH85592.1"/>
    <property type="molecule type" value="Genomic_DNA"/>
</dbReference>
<comment type="caution">
    <text evidence="8">The sequence shown here is derived from an EMBL/GenBank/DDBJ whole genome shotgun (WGS) entry which is preliminary data.</text>
</comment>
<evidence type="ECO:0000256" key="4">
    <source>
        <dbReference type="ARBA" id="ARBA00022801"/>
    </source>
</evidence>
<evidence type="ECO:0000256" key="6">
    <source>
        <dbReference type="ARBA" id="ARBA00023098"/>
    </source>
</evidence>
<dbReference type="SUPFAM" id="SSF56024">
    <property type="entry name" value="Phospholipase D/nuclease"/>
    <property type="match status" value="2"/>
</dbReference>
<dbReference type="Gene3D" id="3.30.870.10">
    <property type="entry name" value="Endonuclease Chain A"/>
    <property type="match status" value="2"/>
</dbReference>
<evidence type="ECO:0000259" key="7">
    <source>
        <dbReference type="PROSITE" id="PS50035"/>
    </source>
</evidence>
<protein>
    <recommendedName>
        <fullName evidence="3">phospholipase D</fullName>
        <ecNumber evidence="3">3.1.4.4</ecNumber>
    </recommendedName>
</protein>
<evidence type="ECO:0000256" key="2">
    <source>
        <dbReference type="ARBA" id="ARBA00008664"/>
    </source>
</evidence>
<comment type="catalytic activity">
    <reaction evidence="1">
        <text>a 1,2-diacyl-sn-glycero-3-phosphocholine + H2O = a 1,2-diacyl-sn-glycero-3-phosphate + choline + H(+)</text>
        <dbReference type="Rhea" id="RHEA:14445"/>
        <dbReference type="ChEBI" id="CHEBI:15354"/>
        <dbReference type="ChEBI" id="CHEBI:15377"/>
        <dbReference type="ChEBI" id="CHEBI:15378"/>
        <dbReference type="ChEBI" id="CHEBI:57643"/>
        <dbReference type="ChEBI" id="CHEBI:58608"/>
        <dbReference type="EC" id="3.1.4.4"/>
    </reaction>
</comment>
<dbReference type="InterPro" id="IPR025202">
    <property type="entry name" value="PLD-like_dom"/>
</dbReference>
<evidence type="ECO:0000256" key="1">
    <source>
        <dbReference type="ARBA" id="ARBA00000798"/>
    </source>
</evidence>
<accession>A0A370DL13</accession>
<dbReference type="GO" id="GO:0016042">
    <property type="term" value="P:lipid catabolic process"/>
    <property type="evidence" value="ECO:0007669"/>
    <property type="project" value="UniProtKB-KW"/>
</dbReference>
<gene>
    <name evidence="8" type="ORF">DIZ79_16660</name>
</gene>
<dbReference type="Proteomes" id="UP000255508">
    <property type="component" value="Unassembled WGS sequence"/>
</dbReference>
<organism evidence="8 9">
    <name type="scientific">endosymbiont of Lamellibrachia luymesi</name>
    <dbReference type="NCBI Taxonomy" id="2200907"/>
    <lineage>
        <taxon>Bacteria</taxon>
        <taxon>Pseudomonadati</taxon>
        <taxon>Pseudomonadota</taxon>
        <taxon>Gammaproteobacteria</taxon>
        <taxon>sulfur-oxidizing symbionts</taxon>
    </lineage>
</organism>
<dbReference type="PROSITE" id="PS50035">
    <property type="entry name" value="PLD"/>
    <property type="match status" value="2"/>
</dbReference>
<sequence>MPLELGDLRFYMGPQELGGPDDLESPIVEFIEQAQKKLDVAIQELESELIARALVNAAQNGVSVRLVLEGDYLIEREDLDDVFVRRGKKEQNRSMLNALHRAGINAKLDYNPRIFHQKFIVRDRSAVLTGSTNFTPTGTQKNLNHLVTIQDEKVAREYAVEFCEIWSGAFGKRHFKSRKAPKEVDVSGIRVKVLFAPDHGPEMEIMKQMLKARERIDFAIFTFSKSSGIDDAMIARRLGGIPIRGVFDAGQGNQHWAASKGLAESGAEVYLARKGRGWSPGRLGKLHHKLMVIDDSVIIAGSFNYTKPANTLNDENIIIIGNLEEGRAASRDAQASLCRYARKEIDRIIDKHGHKLTSG</sequence>
<dbReference type="AlphaFoldDB" id="A0A370DL13"/>
<dbReference type="InterPro" id="IPR051406">
    <property type="entry name" value="PLD_domain"/>
</dbReference>